<protein>
    <recommendedName>
        <fullName evidence="10">Multicopper oxidase</fullName>
    </recommendedName>
</protein>
<evidence type="ECO:0000256" key="5">
    <source>
        <dbReference type="SAM" id="Phobius"/>
    </source>
</evidence>
<feature type="compositionally biased region" description="Basic residues" evidence="4">
    <location>
        <begin position="103"/>
        <end position="112"/>
    </location>
</feature>
<evidence type="ECO:0000256" key="4">
    <source>
        <dbReference type="SAM" id="MobiDB-lite"/>
    </source>
</evidence>
<keyword evidence="3" id="KW-0560">Oxidoreductase</keyword>
<dbReference type="PANTHER" id="PTHR48267">
    <property type="entry name" value="CUPREDOXIN SUPERFAMILY PROTEIN"/>
    <property type="match status" value="1"/>
</dbReference>
<comment type="similarity">
    <text evidence="1">Belongs to the multicopper oxidase family.</text>
</comment>
<evidence type="ECO:0000313" key="9">
    <source>
        <dbReference type="Proteomes" id="UP000482960"/>
    </source>
</evidence>
<dbReference type="GO" id="GO:0016491">
    <property type="term" value="F:oxidoreductase activity"/>
    <property type="evidence" value="ECO:0007669"/>
    <property type="project" value="UniProtKB-KW"/>
</dbReference>
<dbReference type="Pfam" id="PF07732">
    <property type="entry name" value="Cu-oxidase_3"/>
    <property type="match status" value="1"/>
</dbReference>
<dbReference type="Proteomes" id="UP000482960">
    <property type="component" value="Unassembled WGS sequence"/>
</dbReference>
<dbReference type="InterPro" id="IPR008972">
    <property type="entry name" value="Cupredoxin"/>
</dbReference>
<evidence type="ECO:0008006" key="10">
    <source>
        <dbReference type="Google" id="ProtNLM"/>
    </source>
</evidence>
<feature type="domain" description="Plastocyanin-like" evidence="7">
    <location>
        <begin position="309"/>
        <end position="425"/>
    </location>
</feature>
<feature type="compositionally biased region" description="Low complexity" evidence="4">
    <location>
        <begin position="69"/>
        <end position="78"/>
    </location>
</feature>
<feature type="compositionally biased region" description="Basic and acidic residues" evidence="4">
    <location>
        <begin position="57"/>
        <end position="68"/>
    </location>
</feature>
<feature type="domain" description="Plastocyanin-like" evidence="6">
    <location>
        <begin position="604"/>
        <end position="737"/>
    </location>
</feature>
<dbReference type="SUPFAM" id="SSF49503">
    <property type="entry name" value="Cupredoxins"/>
    <property type="match status" value="3"/>
</dbReference>
<feature type="compositionally biased region" description="Basic and acidic residues" evidence="4">
    <location>
        <begin position="12"/>
        <end position="25"/>
    </location>
</feature>
<feature type="region of interest" description="Disordered" evidence="4">
    <location>
        <begin position="1"/>
        <end position="130"/>
    </location>
</feature>
<reference evidence="8 9" key="1">
    <citation type="submission" date="2020-03" db="EMBL/GenBank/DDBJ databases">
        <title>Whole genome shotgun sequence of Phytohabitans rumicis NBRC 108638.</title>
        <authorList>
            <person name="Komaki H."/>
            <person name="Tamura T."/>
        </authorList>
    </citation>
    <scope>NUCLEOTIDE SEQUENCE [LARGE SCALE GENOMIC DNA]</scope>
    <source>
        <strain evidence="8 9">NBRC 108638</strain>
    </source>
</reference>
<dbReference type="AlphaFoldDB" id="A0A6V8LD97"/>
<comment type="caution">
    <text evidence="8">The sequence shown here is derived from an EMBL/GenBank/DDBJ whole genome shotgun (WGS) entry which is preliminary data.</text>
</comment>
<keyword evidence="9" id="KW-1185">Reference proteome</keyword>
<gene>
    <name evidence="8" type="ORF">Prum_063930</name>
</gene>
<dbReference type="PANTHER" id="PTHR48267:SF1">
    <property type="entry name" value="BILIRUBIN OXIDASE"/>
    <property type="match status" value="1"/>
</dbReference>
<organism evidence="8 9">
    <name type="scientific">Phytohabitans rumicis</name>
    <dbReference type="NCBI Taxonomy" id="1076125"/>
    <lineage>
        <taxon>Bacteria</taxon>
        <taxon>Bacillati</taxon>
        <taxon>Actinomycetota</taxon>
        <taxon>Actinomycetes</taxon>
        <taxon>Micromonosporales</taxon>
        <taxon>Micromonosporaceae</taxon>
    </lineage>
</organism>
<keyword evidence="5" id="KW-1133">Transmembrane helix</keyword>
<accession>A0A6V8LD97</accession>
<evidence type="ECO:0000256" key="2">
    <source>
        <dbReference type="ARBA" id="ARBA00022723"/>
    </source>
</evidence>
<feature type="transmembrane region" description="Helical" evidence="5">
    <location>
        <begin position="255"/>
        <end position="276"/>
    </location>
</feature>
<dbReference type="EMBL" id="BLPG01000001">
    <property type="protein sequence ID" value="GFJ92751.1"/>
    <property type="molecule type" value="Genomic_DNA"/>
</dbReference>
<keyword evidence="5" id="KW-0812">Transmembrane</keyword>
<evidence type="ECO:0000313" key="8">
    <source>
        <dbReference type="EMBL" id="GFJ92751.1"/>
    </source>
</evidence>
<feature type="compositionally biased region" description="Acidic residues" evidence="4">
    <location>
        <begin position="1"/>
        <end position="11"/>
    </location>
</feature>
<evidence type="ECO:0000259" key="7">
    <source>
        <dbReference type="Pfam" id="PF07732"/>
    </source>
</evidence>
<dbReference type="InterPro" id="IPR045087">
    <property type="entry name" value="Cu-oxidase_fam"/>
</dbReference>
<name>A0A6V8LD97_9ACTN</name>
<dbReference type="InterPro" id="IPR002355">
    <property type="entry name" value="Cu_oxidase_Cu_BS"/>
</dbReference>
<evidence type="ECO:0000259" key="6">
    <source>
        <dbReference type="Pfam" id="PF07731"/>
    </source>
</evidence>
<sequence>MLPENPDEGEGVEARDNEDRKETRGRQGARRAGRRAAADRGSDPLVVDPATGRPGRRWPDRTTTDVGDRAAGAAAGTAGRRRRRLAGPPALLAQRRILARAGAGRRHRRAPRRAPAGDRTGPGGRARPLGAPAIEPNLAAIQYSDACPAIYTAAECRDLEVQMGTFDADAVAQAHHKMMNTTGHSAEASAAMNAPFDPNEKASLGADTVAYAVQDAFIVLLVGAPIAFLGLFLASRAPVPVPRRRIRPVGARSRWAAAGSALLLITVGNFVLSSAARAAVVPYSVPLRIPPVLQGAEVTLQMREADVQIMPTGPPTRMWTYNGIYPGPTIRRPSGQTSRISFRNDLPVTFDRATIHHHGSHSRPSEDGQPNDFLIPRGSVRTYTYEHLERGEPEWAVTQWYHDHRMDVTGRNVWNGLAGMFILDDAFDSALPLPKGEFDVPLVIADKTFDANNQIPYTFSIVGTLGDTWLVNGRPQPYFDVGDRKYRVRILNAANRRPLVLALSNGAPMTQIGTDAGLLPAPIQRTSIILQPAERVEVVLDFAGLLGQNVVLMDTNTPATPGNPPKELMQFRVNRDLTETSSVPATLRPAPTFPTPTKDRQFVLRAVTNAAGTPTQWTINNQAFDPNRIDADPVLNSTERWTFMNVSPQPHSIHLHDVDWQLVSRFQVVLDASGNPTQGAAIPVQPYESALKETFFIPANTGFSVLTTFTDHLGPYMLHCHMLEHEDMAMMARFVVKAS</sequence>
<proteinExistence type="inferred from homology"/>
<reference evidence="8 9" key="2">
    <citation type="submission" date="2020-03" db="EMBL/GenBank/DDBJ databases">
        <authorList>
            <person name="Ichikawa N."/>
            <person name="Kimura A."/>
            <person name="Kitahashi Y."/>
            <person name="Uohara A."/>
        </authorList>
    </citation>
    <scope>NUCLEOTIDE SEQUENCE [LARGE SCALE GENOMIC DNA]</scope>
    <source>
        <strain evidence="8 9">NBRC 108638</strain>
    </source>
</reference>
<keyword evidence="5" id="KW-0472">Membrane</keyword>
<dbReference type="InterPro" id="IPR011706">
    <property type="entry name" value="Cu-oxidase_C"/>
</dbReference>
<keyword evidence="2" id="KW-0479">Metal-binding</keyword>
<feature type="compositionally biased region" description="Low complexity" evidence="4">
    <location>
        <begin position="113"/>
        <end position="130"/>
    </location>
</feature>
<feature type="transmembrane region" description="Helical" evidence="5">
    <location>
        <begin position="216"/>
        <end position="234"/>
    </location>
</feature>
<dbReference type="InterPro" id="IPR011707">
    <property type="entry name" value="Cu-oxidase-like_N"/>
</dbReference>
<dbReference type="GO" id="GO:0005507">
    <property type="term" value="F:copper ion binding"/>
    <property type="evidence" value="ECO:0007669"/>
    <property type="project" value="InterPro"/>
</dbReference>
<evidence type="ECO:0000256" key="1">
    <source>
        <dbReference type="ARBA" id="ARBA00010609"/>
    </source>
</evidence>
<evidence type="ECO:0000256" key="3">
    <source>
        <dbReference type="ARBA" id="ARBA00023002"/>
    </source>
</evidence>
<feature type="compositionally biased region" description="Low complexity" evidence="4">
    <location>
        <begin position="86"/>
        <end position="102"/>
    </location>
</feature>
<dbReference type="Gene3D" id="2.60.40.420">
    <property type="entry name" value="Cupredoxins - blue copper proteins"/>
    <property type="match status" value="3"/>
</dbReference>
<dbReference type="Pfam" id="PF07731">
    <property type="entry name" value="Cu-oxidase_2"/>
    <property type="match status" value="1"/>
</dbReference>
<dbReference type="PROSITE" id="PS00080">
    <property type="entry name" value="MULTICOPPER_OXIDASE2"/>
    <property type="match status" value="1"/>
</dbReference>